<dbReference type="Proteomes" id="UP000194350">
    <property type="component" value="Unassembled WGS sequence"/>
</dbReference>
<dbReference type="STRING" id="351656.Xvie_00863"/>
<sequence>MFEIAYAAATNRLCLFTGTGFSKAISDGDAPTWQGLLEKLCDFLPNDAEKLKVSLFPKDKPQLLSLEEAAQIISIKLAAQDKSIHEETAKIISEIKLGDDNEEVEKFFSKRSFRIVTTNYDKLAEKLTTSNSFQSITPGLPIPKSSANVKIYHVHGSVDSPMNMVITSEDYFRFINSDSYFSRKLSTILHENTIVILGYSLGDTNLKAIISDYKGFSKSHVVGSNIFLVSRSSIDQSIKDYYFYCYGIRVLDSLNIEGFFKILNEKIPEAEKIAERSLESIRKVVYEQHSFNKEYLKLEDSFYQIISSISAEGLSWNDRRVVKMIGNVIESKTMLTYEHNAWEQYEHLARWLVYLGAIFEVSRTSIEKKYLDAVLSSMNTMKKEYYIGYSWHAYRSWKNRWSSIIASNRILIKKHIEANTTWPDALTIVNDIDS</sequence>
<accession>A0A1Y2SHK3</accession>
<keyword evidence="2" id="KW-1185">Reference proteome</keyword>
<protein>
    <submittedName>
        <fullName evidence="1">SIR2 family protein</fullName>
    </submittedName>
</protein>
<dbReference type="EMBL" id="MUBJ01000003">
    <property type="protein sequence ID" value="OTA17478.1"/>
    <property type="molecule type" value="Genomic_DNA"/>
</dbReference>
<dbReference type="AlphaFoldDB" id="A0A1Y2SHK3"/>
<dbReference type="RefSeq" id="WP_244175464.1">
    <property type="nucleotide sequence ID" value="NZ_CAWNGD010000073.1"/>
</dbReference>
<reference evidence="1 2" key="1">
    <citation type="submission" date="2016-10" db="EMBL/GenBank/DDBJ databases">
        <title>Systematic genetic and metabolomic analysis of Xenorhabdus and Photorhabdus spp., highlights the requirements for a dual symbiotic and pathogenic life style.</title>
        <authorList>
            <person name="Tobias N.J."/>
            <person name="Wolff H."/>
            <person name="Djahanschiri B."/>
            <person name="Pidot S.J."/>
            <person name="Stinear T.P."/>
            <person name="Ebersberger I."/>
            <person name="Bode H.B."/>
        </authorList>
    </citation>
    <scope>NUCLEOTIDE SEQUENCE [LARGE SCALE GENOMIC DNA]</scope>
    <source>
        <strain evidence="1 2">DSM 22392</strain>
    </source>
</reference>
<gene>
    <name evidence="1" type="ORF">Xvie_00863</name>
</gene>
<name>A0A1Y2SHK3_9GAMM</name>
<evidence type="ECO:0000313" key="1">
    <source>
        <dbReference type="EMBL" id="OTA17478.1"/>
    </source>
</evidence>
<organism evidence="1 2">
    <name type="scientific">Xenorhabdus vietnamensis</name>
    <dbReference type="NCBI Taxonomy" id="351656"/>
    <lineage>
        <taxon>Bacteria</taxon>
        <taxon>Pseudomonadati</taxon>
        <taxon>Pseudomonadota</taxon>
        <taxon>Gammaproteobacteria</taxon>
        <taxon>Enterobacterales</taxon>
        <taxon>Morganellaceae</taxon>
        <taxon>Xenorhabdus</taxon>
    </lineage>
</organism>
<proteinExistence type="predicted"/>
<comment type="caution">
    <text evidence="1">The sequence shown here is derived from an EMBL/GenBank/DDBJ whole genome shotgun (WGS) entry which is preliminary data.</text>
</comment>
<dbReference type="Pfam" id="PF13289">
    <property type="entry name" value="SIR2_2"/>
    <property type="match status" value="1"/>
</dbReference>
<evidence type="ECO:0000313" key="2">
    <source>
        <dbReference type="Proteomes" id="UP000194350"/>
    </source>
</evidence>